<feature type="region of interest" description="Disordered" evidence="3">
    <location>
        <begin position="154"/>
        <end position="194"/>
    </location>
</feature>
<evidence type="ECO:0000256" key="1">
    <source>
        <dbReference type="ARBA" id="ARBA00006397"/>
    </source>
</evidence>
<evidence type="ECO:0000313" key="5">
    <source>
        <dbReference type="EMBL" id="CDZ96764.1"/>
    </source>
</evidence>
<evidence type="ECO:0000259" key="4">
    <source>
        <dbReference type="PROSITE" id="PS50250"/>
    </source>
</evidence>
<dbReference type="InterPro" id="IPR040134">
    <property type="entry name" value="PSMD12/CSN4"/>
</dbReference>
<evidence type="ECO:0000256" key="2">
    <source>
        <dbReference type="ARBA" id="ARBA00022942"/>
    </source>
</evidence>
<feature type="domain" description="PCI" evidence="4">
    <location>
        <begin position="277"/>
        <end position="449"/>
    </location>
</feature>
<keyword evidence="2 5" id="KW-0647">Proteasome</keyword>
<dbReference type="Pfam" id="PF18098">
    <property type="entry name" value="RPN5_C"/>
    <property type="match status" value="1"/>
</dbReference>
<dbReference type="Gene3D" id="1.10.10.10">
    <property type="entry name" value="Winged helix-like DNA-binding domain superfamily/Winged helix DNA-binding domain"/>
    <property type="match status" value="1"/>
</dbReference>
<dbReference type="InterPro" id="IPR036388">
    <property type="entry name" value="WH-like_DNA-bd_sf"/>
</dbReference>
<dbReference type="Pfam" id="PF22241">
    <property type="entry name" value="PSMD12-CSN4_N"/>
    <property type="match status" value="1"/>
</dbReference>
<dbReference type="PROSITE" id="PS50250">
    <property type="entry name" value="PCI"/>
    <property type="match status" value="1"/>
</dbReference>
<dbReference type="Pfam" id="PF01399">
    <property type="entry name" value="PCI"/>
    <property type="match status" value="1"/>
</dbReference>
<dbReference type="SMART" id="SM00088">
    <property type="entry name" value="PINT"/>
    <property type="match status" value="1"/>
</dbReference>
<proteinExistence type="inferred from homology"/>
<dbReference type="PANTHER" id="PTHR10855:SF1">
    <property type="entry name" value="26S PROTEASOME NON-ATPASE REGULATORY SUBUNIT 12"/>
    <property type="match status" value="1"/>
</dbReference>
<organism evidence="5">
    <name type="scientific">Phaffia rhodozyma</name>
    <name type="common">Yeast</name>
    <name type="synonym">Xanthophyllomyces dendrorhous</name>
    <dbReference type="NCBI Taxonomy" id="264483"/>
    <lineage>
        <taxon>Eukaryota</taxon>
        <taxon>Fungi</taxon>
        <taxon>Dikarya</taxon>
        <taxon>Basidiomycota</taxon>
        <taxon>Agaricomycotina</taxon>
        <taxon>Tremellomycetes</taxon>
        <taxon>Cystofilobasidiales</taxon>
        <taxon>Mrakiaceae</taxon>
        <taxon>Phaffia</taxon>
    </lineage>
</organism>
<feature type="compositionally biased region" description="Low complexity" evidence="3">
    <location>
        <begin position="164"/>
        <end position="179"/>
    </location>
</feature>
<dbReference type="GO" id="GO:0008541">
    <property type="term" value="C:proteasome regulatory particle, lid subcomplex"/>
    <property type="evidence" value="ECO:0007669"/>
    <property type="project" value="TreeGrafter"/>
</dbReference>
<feature type="compositionally biased region" description="Basic and acidic residues" evidence="3">
    <location>
        <begin position="180"/>
        <end position="194"/>
    </location>
</feature>
<dbReference type="InterPro" id="IPR054559">
    <property type="entry name" value="PSMD12-CSN4-like_N"/>
</dbReference>
<dbReference type="InterPro" id="IPR036390">
    <property type="entry name" value="WH_DNA-bd_sf"/>
</dbReference>
<dbReference type="SUPFAM" id="SSF46785">
    <property type="entry name" value="Winged helix' DNA-binding domain"/>
    <property type="match status" value="1"/>
</dbReference>
<dbReference type="EMBL" id="LN483167">
    <property type="protein sequence ID" value="CDZ96764.1"/>
    <property type="molecule type" value="Genomic_DNA"/>
</dbReference>
<dbReference type="FunFam" id="1.10.10.10:FF:000070">
    <property type="entry name" value="26S proteasome non-ATPase regulatory subunit 12"/>
    <property type="match status" value="1"/>
</dbReference>
<sequence length="489" mass="55422">MSSSAAPRKQERDFSKEVKALIPQVTELAKNNQLQEAVDKLLVLEKQTRNASDLASTSTILTTIPNLCYKASNYGLLGSSVVLLAKRHGQLKEAVVKMMDEVLGYLPAIKEKEGVEQWLELIKTFRGVTEGKIHLELPRARLTVLLSKHHELLAQTAPPPSTETSTVSATAPKSTTSSSEPEKEKEPVSSKEHLDRAADLLSELQVETYSSMERREKTEFILEQMRLESQRGNWTRVRVGGRKINRAHLKEDGYTDLKLKFYSLIIALALEEDAFLDACKAYQEVYDTDEVKNDEAKAKEALEMVAYFVILAVYDNEQSDMLHKLFHDKKMEKVALQHELLKSFTTRELMRWPGIETLYGPTLRASSVFSANDKKGESRWEVLHNRVIEHNIRVVAEYYTRITIGRLAELLDLPEERTELVLCRLVVAKTVYARIDRLAGVIIFDAKKSGDDVLNEWSGNLEKMLGLIEKTSHLINKEYAVHAAKVISK</sequence>
<protein>
    <submittedName>
        <fullName evidence="5">26S proteasome regulatory complex, subunit RPN5/PSMD12</fullName>
    </submittedName>
</protein>
<dbReference type="GO" id="GO:0005634">
    <property type="term" value="C:nucleus"/>
    <property type="evidence" value="ECO:0007669"/>
    <property type="project" value="UniProtKB-ARBA"/>
</dbReference>
<comment type="similarity">
    <text evidence="1">Belongs to the proteasome subunit p55 family.</text>
</comment>
<dbReference type="InterPro" id="IPR000717">
    <property type="entry name" value="PCI_dom"/>
</dbReference>
<dbReference type="AlphaFoldDB" id="A0A0F7SHH5"/>
<dbReference type="GO" id="GO:0005737">
    <property type="term" value="C:cytoplasm"/>
    <property type="evidence" value="ECO:0007669"/>
    <property type="project" value="TreeGrafter"/>
</dbReference>
<name>A0A0F7SHH5_PHARH</name>
<accession>A0A0F7SHH5</accession>
<evidence type="ECO:0000256" key="3">
    <source>
        <dbReference type="SAM" id="MobiDB-lite"/>
    </source>
</evidence>
<dbReference type="PANTHER" id="PTHR10855">
    <property type="entry name" value="26S PROTEASOME NON-ATPASE REGULATORY SUBUNIT 12/COP9 SIGNALOSOME COMPLEX SUBUNIT 4"/>
    <property type="match status" value="1"/>
</dbReference>
<dbReference type="InterPro" id="IPR040896">
    <property type="entry name" value="RPN5_C"/>
</dbReference>
<reference evidence="5" key="1">
    <citation type="submission" date="2014-08" db="EMBL/GenBank/DDBJ databases">
        <authorList>
            <person name="Sharma Rahul"/>
            <person name="Thines Marco"/>
        </authorList>
    </citation>
    <scope>NUCLEOTIDE SEQUENCE</scope>
</reference>